<evidence type="ECO:0000256" key="6">
    <source>
        <dbReference type="ARBA" id="ARBA00022679"/>
    </source>
</evidence>
<evidence type="ECO:0000256" key="1">
    <source>
        <dbReference type="ARBA" id="ARBA00004651"/>
    </source>
</evidence>
<dbReference type="AlphaFoldDB" id="A0A3E1K6T3"/>
<name>A0A3E1K6T3_9GAMM</name>
<keyword evidence="4 11" id="KW-1003">Cell membrane</keyword>
<evidence type="ECO:0000256" key="9">
    <source>
        <dbReference type="ARBA" id="ARBA00023136"/>
    </source>
</evidence>
<reference evidence="13 14" key="1">
    <citation type="submission" date="2018-08" db="EMBL/GenBank/DDBJ databases">
        <title>Wenzhouxiangella salilacus sp. nov., a novel bacterium isolated from a saline lake in Xinjiang Province, China.</title>
        <authorList>
            <person name="Han S."/>
        </authorList>
    </citation>
    <scope>NUCLEOTIDE SEQUENCE [LARGE SCALE GENOMIC DNA]</scope>
    <source>
        <strain evidence="13 14">XDB06</strain>
    </source>
</reference>
<gene>
    <name evidence="13" type="primary">pgaC</name>
    <name evidence="13" type="ORF">DZC52_11650</name>
</gene>
<dbReference type="EC" id="2.4.1.-" evidence="11"/>
<dbReference type="GO" id="GO:0043708">
    <property type="term" value="P:cell adhesion involved in biofilm formation"/>
    <property type="evidence" value="ECO:0007669"/>
    <property type="project" value="InterPro"/>
</dbReference>
<dbReference type="Gene3D" id="3.90.550.10">
    <property type="entry name" value="Spore Coat Polysaccharide Biosynthesis Protein SpsA, Chain A"/>
    <property type="match status" value="1"/>
</dbReference>
<feature type="transmembrane region" description="Helical" evidence="11">
    <location>
        <begin position="378"/>
        <end position="400"/>
    </location>
</feature>
<evidence type="ECO:0000259" key="12">
    <source>
        <dbReference type="Pfam" id="PF00535"/>
    </source>
</evidence>
<proteinExistence type="inferred from homology"/>
<keyword evidence="6 11" id="KW-0808">Transferase</keyword>
<feature type="transmembrane region" description="Helical" evidence="11">
    <location>
        <begin position="347"/>
        <end position="366"/>
    </location>
</feature>
<dbReference type="InterPro" id="IPR029044">
    <property type="entry name" value="Nucleotide-diphossugar_trans"/>
</dbReference>
<dbReference type="EMBL" id="QUZK01000042">
    <property type="protein sequence ID" value="RFF29725.1"/>
    <property type="molecule type" value="Genomic_DNA"/>
</dbReference>
<evidence type="ECO:0000256" key="8">
    <source>
        <dbReference type="ARBA" id="ARBA00022989"/>
    </source>
</evidence>
<keyword evidence="7 11" id="KW-0812">Transmembrane</keyword>
<evidence type="ECO:0000256" key="3">
    <source>
        <dbReference type="ARBA" id="ARBA00017381"/>
    </source>
</evidence>
<dbReference type="NCBIfam" id="TIGR03937">
    <property type="entry name" value="PgaC_IcaA"/>
    <property type="match status" value="1"/>
</dbReference>
<feature type="transmembrane region" description="Helical" evidence="11">
    <location>
        <begin position="306"/>
        <end position="327"/>
    </location>
</feature>
<dbReference type="OrthoDB" id="396512at2"/>
<evidence type="ECO:0000256" key="7">
    <source>
        <dbReference type="ARBA" id="ARBA00022692"/>
    </source>
</evidence>
<dbReference type="RefSeq" id="WP_116651310.1">
    <property type="nucleotide sequence ID" value="NZ_QUZK01000042.1"/>
</dbReference>
<organism evidence="13 14">
    <name type="scientific">Wenzhouxiangella sediminis</name>
    <dbReference type="NCBI Taxonomy" id="1792836"/>
    <lineage>
        <taxon>Bacteria</taxon>
        <taxon>Pseudomonadati</taxon>
        <taxon>Pseudomonadota</taxon>
        <taxon>Gammaproteobacteria</taxon>
        <taxon>Chromatiales</taxon>
        <taxon>Wenzhouxiangellaceae</taxon>
        <taxon>Wenzhouxiangella</taxon>
    </lineage>
</organism>
<evidence type="ECO:0000256" key="2">
    <source>
        <dbReference type="ARBA" id="ARBA00006739"/>
    </source>
</evidence>
<dbReference type="CDD" id="cd06423">
    <property type="entry name" value="CESA_like"/>
    <property type="match status" value="1"/>
</dbReference>
<dbReference type="Proteomes" id="UP000260351">
    <property type="component" value="Unassembled WGS sequence"/>
</dbReference>
<dbReference type="PANTHER" id="PTHR43630">
    <property type="entry name" value="POLY-BETA-1,6-N-ACETYL-D-GLUCOSAMINE SYNTHASE"/>
    <property type="match status" value="1"/>
</dbReference>
<evidence type="ECO:0000256" key="10">
    <source>
        <dbReference type="NCBIfam" id="TIGR03937"/>
    </source>
</evidence>
<keyword evidence="9 11" id="KW-0472">Membrane</keyword>
<dbReference type="InterPro" id="IPR023853">
    <property type="entry name" value="PGA_PgaC/IcaA"/>
</dbReference>
<keyword evidence="14" id="KW-1185">Reference proteome</keyword>
<evidence type="ECO:0000256" key="11">
    <source>
        <dbReference type="RuleBase" id="RU364028"/>
    </source>
</evidence>
<comment type="similarity">
    <text evidence="2 11">Belongs to the glycosyltransferase 2 family.</text>
</comment>
<evidence type="ECO:0000313" key="14">
    <source>
        <dbReference type="Proteomes" id="UP000260351"/>
    </source>
</evidence>
<dbReference type="GO" id="GO:0008375">
    <property type="term" value="F:acetylglucosaminyltransferase activity"/>
    <property type="evidence" value="ECO:0007669"/>
    <property type="project" value="UniProtKB-UniRule"/>
</dbReference>
<accession>A0A3E1K6T3</accession>
<comment type="subcellular location">
    <subcellularLocation>
        <location evidence="1 11">Cell membrane</location>
        <topology evidence="1 11">Multi-pass membrane protein</topology>
    </subcellularLocation>
</comment>
<dbReference type="InterPro" id="IPR001173">
    <property type="entry name" value="Glyco_trans_2-like"/>
</dbReference>
<feature type="transmembrane region" description="Helical" evidence="11">
    <location>
        <begin position="20"/>
        <end position="38"/>
    </location>
</feature>
<evidence type="ECO:0000313" key="13">
    <source>
        <dbReference type="EMBL" id="RFF29725.1"/>
    </source>
</evidence>
<dbReference type="PANTHER" id="PTHR43630:SF1">
    <property type="entry name" value="POLY-BETA-1,6-N-ACETYL-D-GLUCOSAMINE SYNTHASE"/>
    <property type="match status" value="1"/>
</dbReference>
<comment type="caution">
    <text evidence="13">The sequence shown here is derived from an EMBL/GenBank/DDBJ whole genome shotgun (WGS) entry which is preliminary data.</text>
</comment>
<dbReference type="Pfam" id="PF00535">
    <property type="entry name" value="Glycos_transf_2"/>
    <property type="match status" value="1"/>
</dbReference>
<evidence type="ECO:0000256" key="4">
    <source>
        <dbReference type="ARBA" id="ARBA00022475"/>
    </source>
</evidence>
<sequence length="423" mass="49018">MLPWGESTGLLATLFNFAFFYPLFMAWLWMVGGIWYFFHWERRIARTPEEPPELDEYPGCSILLPCHNEGGQVRETMDWLLKQTYPNFEIIAVNDASTDDTGEILDEFAAEHENVRVIHFSSNQGKAMGLRVAAVASRYEFLFCIDGDAVLNKTAIQWMMWHFLNGPRVGAVTGNPRIRNRSTMLGRLQVGEFSSIIGLIKRAQRIYGRIFTVSGVVSGYRKAALHRNRYWNTDMVTEDIDVTWLLQADHWDVRYEPNALCWILMPETLRGLWTQRLRWAQGGVEVLLRYGLKALRWRQRRMWGVVFEYTLSVIWAYVMATIFFLYFLGLLVPLPETLRVASILPEWNGVLLGVTCLVQFAVSLLIDSRYEKGLWRIYFWVIWYPLGFWLISMLTTVAAVPKALVKGHGERAIWTSPDRGVRP</sequence>
<dbReference type="SUPFAM" id="SSF53448">
    <property type="entry name" value="Nucleotide-diphospho-sugar transferases"/>
    <property type="match status" value="1"/>
</dbReference>
<evidence type="ECO:0000256" key="5">
    <source>
        <dbReference type="ARBA" id="ARBA00022676"/>
    </source>
</evidence>
<keyword evidence="5 11" id="KW-0328">Glycosyltransferase</keyword>
<protein>
    <recommendedName>
        <fullName evidence="3 10">Poly-beta-1,6-N-acetyl-D-glucosamine synthase</fullName>
        <shortName evidence="11">Poly-beta-1,6-GlcNAc synthase</shortName>
        <ecNumber evidence="11">2.4.1.-</ecNumber>
    </recommendedName>
</protein>
<keyword evidence="8 11" id="KW-1133">Transmembrane helix</keyword>
<dbReference type="GO" id="GO:0005886">
    <property type="term" value="C:plasma membrane"/>
    <property type="evidence" value="ECO:0007669"/>
    <property type="project" value="UniProtKB-SubCell"/>
</dbReference>
<feature type="domain" description="Glycosyltransferase 2-like" evidence="12">
    <location>
        <begin position="61"/>
        <end position="226"/>
    </location>
</feature>